<dbReference type="GO" id="GO:0006281">
    <property type="term" value="P:DNA repair"/>
    <property type="evidence" value="ECO:0007669"/>
    <property type="project" value="UniProtKB-UniRule"/>
</dbReference>
<comment type="subcellular location">
    <subcellularLocation>
        <location evidence="6">Cytoplasm</location>
    </subcellularLocation>
</comment>
<keyword evidence="5 6" id="KW-0234">DNA repair</keyword>
<dbReference type="EMBL" id="CP044331">
    <property type="protein sequence ID" value="QGM99204.1"/>
    <property type="molecule type" value="Genomic_DNA"/>
</dbReference>
<dbReference type="Gene3D" id="1.10.150.20">
    <property type="entry name" value="5' to 3' exonuclease, C-terminal subdomain"/>
    <property type="match status" value="1"/>
</dbReference>
<feature type="domain" description="Holliday junction DNA helicase RuvA C-terminal" evidence="8">
    <location>
        <begin position="157"/>
        <end position="203"/>
    </location>
</feature>
<evidence type="ECO:0000256" key="2">
    <source>
        <dbReference type="ARBA" id="ARBA00022763"/>
    </source>
</evidence>
<evidence type="ECO:0000256" key="5">
    <source>
        <dbReference type="ARBA" id="ARBA00023204"/>
    </source>
</evidence>
<comment type="domain">
    <text evidence="6">Has three domains with a flexible linker between the domains II and III and assumes an 'L' shape. Domain III is highly mobile and contacts RuvB.</text>
</comment>
<dbReference type="RefSeq" id="WP_016918914.1">
    <property type="nucleotide sequence ID" value="NZ_CP044331.1"/>
</dbReference>
<name>A0A6B8M5E8_9HYPH</name>
<evidence type="ECO:0000256" key="6">
    <source>
        <dbReference type="HAMAP-Rule" id="MF_00031"/>
    </source>
</evidence>
<keyword evidence="2 6" id="KW-0227">DNA damage</keyword>
<feature type="domain" description="DNA helicase Holliday junction RuvA type" evidence="7">
    <location>
        <begin position="1"/>
        <end position="62"/>
    </location>
</feature>
<dbReference type="AlphaFoldDB" id="A0A6B8M5E8"/>
<keyword evidence="10" id="KW-1185">Reference proteome</keyword>
<evidence type="ECO:0000259" key="7">
    <source>
        <dbReference type="Pfam" id="PF01330"/>
    </source>
</evidence>
<keyword evidence="4 6" id="KW-0233">DNA recombination</keyword>
<accession>A0A6B8M5E8</accession>
<sequence>MIGKLKGLIDSYGEDFVILDVNGVGYVVHCSGRTLQKLPRPGEASALSIETQVREDSIKLFGFSSESERDWFRLLQTVQGVGSKVALGILSILSASELGTAIATQDKAMVARASGVGPKLAARIVAELKDKAPAFGSVDPIVAKLAGQDEEANAPSAVRDAISALVNLGYGRPQAAAAVAASVKTLGDGAETGALIRQGLKELAKT</sequence>
<dbReference type="Pfam" id="PF07499">
    <property type="entry name" value="RuvA_C"/>
    <property type="match status" value="1"/>
</dbReference>
<feature type="region of interest" description="Domain III" evidence="6">
    <location>
        <begin position="154"/>
        <end position="206"/>
    </location>
</feature>
<dbReference type="Gene3D" id="1.10.8.10">
    <property type="entry name" value="DNA helicase RuvA subunit, C-terminal domain"/>
    <property type="match status" value="1"/>
</dbReference>
<evidence type="ECO:0000256" key="3">
    <source>
        <dbReference type="ARBA" id="ARBA00023125"/>
    </source>
</evidence>
<evidence type="ECO:0000313" key="10">
    <source>
        <dbReference type="Proteomes" id="UP000422569"/>
    </source>
</evidence>
<dbReference type="Pfam" id="PF14520">
    <property type="entry name" value="HHH_5"/>
    <property type="match status" value="1"/>
</dbReference>
<organism evidence="9 10">
    <name type="scientific">Methylocystis parvus</name>
    <dbReference type="NCBI Taxonomy" id="134"/>
    <lineage>
        <taxon>Bacteria</taxon>
        <taxon>Pseudomonadati</taxon>
        <taxon>Pseudomonadota</taxon>
        <taxon>Alphaproteobacteria</taxon>
        <taxon>Hyphomicrobiales</taxon>
        <taxon>Methylocystaceae</taxon>
        <taxon>Methylocystis</taxon>
    </lineage>
</organism>
<evidence type="ECO:0000259" key="8">
    <source>
        <dbReference type="Pfam" id="PF07499"/>
    </source>
</evidence>
<feature type="region of interest" description="Domain I" evidence="6">
    <location>
        <begin position="1"/>
        <end position="64"/>
    </location>
</feature>
<evidence type="ECO:0000256" key="1">
    <source>
        <dbReference type="ARBA" id="ARBA00022490"/>
    </source>
</evidence>
<dbReference type="HAMAP" id="MF_00031">
    <property type="entry name" value="DNA_HJ_migration_RuvA"/>
    <property type="match status" value="1"/>
</dbReference>
<dbReference type="InterPro" id="IPR010994">
    <property type="entry name" value="RuvA_2-like"/>
</dbReference>
<keyword evidence="3 6" id="KW-0238">DNA-binding</keyword>
<dbReference type="GO" id="GO:0006310">
    <property type="term" value="P:DNA recombination"/>
    <property type="evidence" value="ECO:0007669"/>
    <property type="project" value="UniProtKB-UniRule"/>
</dbReference>
<comment type="similarity">
    <text evidence="6">Belongs to the RuvA family.</text>
</comment>
<comment type="subunit">
    <text evidence="6">Homotetramer. Forms an RuvA(8)-RuvB(12)-Holliday junction (HJ) complex. HJ DNA is sandwiched between 2 RuvA tetramers; dsDNA enters through RuvA and exits via RuvB. An RuvB hexamer assembles on each DNA strand where it exits the tetramer. Each RuvB hexamer is contacted by two RuvA subunits (via domain III) on 2 adjacent RuvB subunits; this complex drives branch migration. In the full resolvosome a probable DNA-RuvA(4)-RuvB(12)-RuvC(2) complex forms which resolves the HJ.</text>
</comment>
<protein>
    <recommendedName>
        <fullName evidence="6">Holliday junction branch migration complex subunit RuvA</fullName>
    </recommendedName>
</protein>
<dbReference type="Proteomes" id="UP000422569">
    <property type="component" value="Chromosome"/>
</dbReference>
<keyword evidence="1 6" id="KW-0963">Cytoplasm</keyword>
<proteinExistence type="inferred from homology"/>
<dbReference type="GO" id="GO:0000400">
    <property type="term" value="F:four-way junction DNA binding"/>
    <property type="evidence" value="ECO:0007669"/>
    <property type="project" value="UniProtKB-UniRule"/>
</dbReference>
<dbReference type="NCBIfam" id="TIGR00084">
    <property type="entry name" value="ruvA"/>
    <property type="match status" value="1"/>
</dbReference>
<dbReference type="InterPro" id="IPR036267">
    <property type="entry name" value="RuvA_C_sf"/>
</dbReference>
<dbReference type="Pfam" id="PF01330">
    <property type="entry name" value="RuvA_N"/>
    <property type="match status" value="1"/>
</dbReference>
<dbReference type="InterPro" id="IPR013849">
    <property type="entry name" value="DNA_helicase_Holl-junc_RuvA_I"/>
</dbReference>
<dbReference type="GO" id="GO:0009379">
    <property type="term" value="C:Holliday junction helicase complex"/>
    <property type="evidence" value="ECO:0007669"/>
    <property type="project" value="InterPro"/>
</dbReference>
<dbReference type="GO" id="GO:0005737">
    <property type="term" value="C:cytoplasm"/>
    <property type="evidence" value="ECO:0007669"/>
    <property type="project" value="UniProtKB-SubCell"/>
</dbReference>
<dbReference type="GO" id="GO:0048476">
    <property type="term" value="C:Holliday junction resolvase complex"/>
    <property type="evidence" value="ECO:0007669"/>
    <property type="project" value="UniProtKB-UniRule"/>
</dbReference>
<comment type="caution">
    <text evidence="6">Lacks conserved residue(s) required for the propagation of feature annotation.</text>
</comment>
<dbReference type="CDD" id="cd14332">
    <property type="entry name" value="UBA_RuvA_C"/>
    <property type="match status" value="1"/>
</dbReference>
<comment type="function">
    <text evidence="6">The RuvA-RuvB-RuvC complex processes Holliday junction (HJ) DNA during genetic recombination and DNA repair, while the RuvA-RuvB complex plays an important role in the rescue of blocked DNA replication forks via replication fork reversal (RFR). RuvA specifically binds to HJ cruciform DNA, conferring on it an open structure. The RuvB hexamer acts as an ATP-dependent pump, pulling dsDNA into and through the RuvAB complex. HJ branch migration allows RuvC to scan DNA until it finds its consensus sequence, where it cleaves and resolves the cruciform DNA.</text>
</comment>
<evidence type="ECO:0000256" key="4">
    <source>
        <dbReference type="ARBA" id="ARBA00023172"/>
    </source>
</evidence>
<dbReference type="GO" id="GO:0005524">
    <property type="term" value="F:ATP binding"/>
    <property type="evidence" value="ECO:0007669"/>
    <property type="project" value="InterPro"/>
</dbReference>
<dbReference type="KEGG" id="mpar:F7D14_18080"/>
<dbReference type="SUPFAM" id="SSF47781">
    <property type="entry name" value="RuvA domain 2-like"/>
    <property type="match status" value="1"/>
</dbReference>
<gene>
    <name evidence="6 9" type="primary">ruvA</name>
    <name evidence="9" type="ORF">F7D14_18080</name>
</gene>
<dbReference type="Gene3D" id="2.40.50.140">
    <property type="entry name" value="Nucleic acid-binding proteins"/>
    <property type="match status" value="1"/>
</dbReference>
<reference evidence="9 10" key="1">
    <citation type="submission" date="2019-09" db="EMBL/GenBank/DDBJ databases">
        <title>Isolation and complete genome sequencing of Methylocystis species.</title>
        <authorList>
            <person name="Rumah B.L."/>
            <person name="Stead C.E."/>
            <person name="Stevens B.C."/>
            <person name="Minton N.P."/>
            <person name="Grosse-Honebrink A."/>
            <person name="Zhang Y."/>
        </authorList>
    </citation>
    <scope>NUCLEOTIDE SEQUENCE [LARGE SCALE GENOMIC DNA]</scope>
    <source>
        <strain evidence="9 10">BRCS2</strain>
    </source>
</reference>
<evidence type="ECO:0000313" key="9">
    <source>
        <dbReference type="EMBL" id="QGM99204.1"/>
    </source>
</evidence>
<dbReference type="SUPFAM" id="SSF50249">
    <property type="entry name" value="Nucleic acid-binding proteins"/>
    <property type="match status" value="1"/>
</dbReference>
<dbReference type="GO" id="GO:0009378">
    <property type="term" value="F:four-way junction helicase activity"/>
    <property type="evidence" value="ECO:0007669"/>
    <property type="project" value="InterPro"/>
</dbReference>
<dbReference type="InterPro" id="IPR011114">
    <property type="entry name" value="RuvA_C"/>
</dbReference>
<dbReference type="InterPro" id="IPR000085">
    <property type="entry name" value="RuvA"/>
</dbReference>
<dbReference type="InterPro" id="IPR012340">
    <property type="entry name" value="NA-bd_OB-fold"/>
</dbReference>
<dbReference type="SUPFAM" id="SSF46929">
    <property type="entry name" value="DNA helicase RuvA subunit, C-terminal domain"/>
    <property type="match status" value="1"/>
</dbReference>